<dbReference type="Proteomes" id="UP001055460">
    <property type="component" value="Chromosome"/>
</dbReference>
<evidence type="ECO:0000313" key="3">
    <source>
        <dbReference type="Proteomes" id="UP001055460"/>
    </source>
</evidence>
<gene>
    <name evidence="2" type="ORF">NE863_11755</name>
</gene>
<accession>A0A9Q8Y4F6</accession>
<dbReference type="Gene3D" id="2.60.200.60">
    <property type="match status" value="1"/>
</dbReference>
<protein>
    <submittedName>
        <fullName evidence="2">PAAR domain-containing protein</fullName>
    </submittedName>
</protein>
<dbReference type="AlphaFoldDB" id="A0A9Q8Y4F6"/>
<evidence type="ECO:0000256" key="1">
    <source>
        <dbReference type="SAM" id="SignalP"/>
    </source>
</evidence>
<feature type="chain" id="PRO_5040395345" evidence="1">
    <location>
        <begin position="23"/>
        <end position="113"/>
    </location>
</feature>
<sequence>MKSALAAIACLCFALPMSPAKAEEARAPIPSCALSGASSVMIGGQPALRLSDVANCPPELYEVVPSIMVEGQPVVHFRAGSGEKGDCSAKGEATVTFEGEAAQRVGDVDCRQK</sequence>
<dbReference type="InterPro" id="IPR008727">
    <property type="entry name" value="PAAR_motif"/>
</dbReference>
<dbReference type="RefSeq" id="WP_060515882.1">
    <property type="nucleotide sequence ID" value="NZ_CAXURO020000001.1"/>
</dbReference>
<evidence type="ECO:0000313" key="2">
    <source>
        <dbReference type="EMBL" id="USJ21990.1"/>
    </source>
</evidence>
<organism evidence="2 3">
    <name type="scientific">Ensifer adhaerens</name>
    <name type="common">Sinorhizobium morelense</name>
    <dbReference type="NCBI Taxonomy" id="106592"/>
    <lineage>
        <taxon>Bacteria</taxon>
        <taxon>Pseudomonadati</taxon>
        <taxon>Pseudomonadota</taxon>
        <taxon>Alphaproteobacteria</taxon>
        <taxon>Hyphomicrobiales</taxon>
        <taxon>Rhizobiaceae</taxon>
        <taxon>Sinorhizobium/Ensifer group</taxon>
        <taxon>Ensifer</taxon>
    </lineage>
</organism>
<proteinExistence type="predicted"/>
<dbReference type="EMBL" id="CP098807">
    <property type="protein sequence ID" value="USJ21990.1"/>
    <property type="molecule type" value="Genomic_DNA"/>
</dbReference>
<keyword evidence="1" id="KW-0732">Signal</keyword>
<feature type="signal peptide" evidence="1">
    <location>
        <begin position="1"/>
        <end position="22"/>
    </location>
</feature>
<name>A0A9Q8Y4F6_ENSAD</name>
<dbReference type="Pfam" id="PF05488">
    <property type="entry name" value="PAAR_motif"/>
    <property type="match status" value="1"/>
</dbReference>
<reference evidence="2" key="1">
    <citation type="submission" date="2022-06" db="EMBL/GenBank/DDBJ databases">
        <title>Physiological and biochemical characterization and genomic elucidation of a strain of the genus Ensifer adhaerens M8 that combines arsenic oxidation and chromium reduction.</title>
        <authorList>
            <person name="Li X."/>
            <person name="Yu c."/>
        </authorList>
    </citation>
    <scope>NUCLEOTIDE SEQUENCE</scope>
    <source>
        <strain evidence="2">M8</strain>
    </source>
</reference>
<dbReference type="OrthoDB" id="8420245at2"/>